<gene>
    <name evidence="1" type="ORF">DLAC_07209</name>
</gene>
<reference evidence="1 2" key="1">
    <citation type="submission" date="2015-12" db="EMBL/GenBank/DDBJ databases">
        <title>Dictyostelia acquired genes for synthesis and detection of signals that induce cell-type specialization by lateral gene transfer from prokaryotes.</title>
        <authorList>
            <person name="Gloeckner G."/>
            <person name="Schaap P."/>
        </authorList>
    </citation>
    <scope>NUCLEOTIDE SEQUENCE [LARGE SCALE GENOMIC DNA]</scope>
    <source>
        <strain evidence="1 2">TK</strain>
    </source>
</reference>
<proteinExistence type="predicted"/>
<dbReference type="Proteomes" id="UP000076078">
    <property type="component" value="Unassembled WGS sequence"/>
</dbReference>
<evidence type="ECO:0000313" key="1">
    <source>
        <dbReference type="EMBL" id="KYQ91873.1"/>
    </source>
</evidence>
<evidence type="ECO:0000313" key="2">
    <source>
        <dbReference type="Proteomes" id="UP000076078"/>
    </source>
</evidence>
<accession>A0A151ZD46</accession>
<sequence length="97" mass="11014">MFSAEEKNILAKASVGKDDPFPIKDNFGVIPNRRCWSTSKFITNIFSNRNPNIGPLEHLIIFNSNIDDETLQYLIGTRSIKIFINHNITSKGISFLD</sequence>
<name>A0A151ZD46_TIELA</name>
<dbReference type="AlphaFoldDB" id="A0A151ZD46"/>
<organism evidence="1 2">
    <name type="scientific">Tieghemostelium lacteum</name>
    <name type="common">Slime mold</name>
    <name type="synonym">Dictyostelium lacteum</name>
    <dbReference type="NCBI Taxonomy" id="361077"/>
    <lineage>
        <taxon>Eukaryota</taxon>
        <taxon>Amoebozoa</taxon>
        <taxon>Evosea</taxon>
        <taxon>Eumycetozoa</taxon>
        <taxon>Dictyostelia</taxon>
        <taxon>Dictyosteliales</taxon>
        <taxon>Raperosteliaceae</taxon>
        <taxon>Tieghemostelium</taxon>
    </lineage>
</organism>
<dbReference type="EMBL" id="LODT01000033">
    <property type="protein sequence ID" value="KYQ91873.1"/>
    <property type="molecule type" value="Genomic_DNA"/>
</dbReference>
<keyword evidence="2" id="KW-1185">Reference proteome</keyword>
<comment type="caution">
    <text evidence="1">The sequence shown here is derived from an EMBL/GenBank/DDBJ whole genome shotgun (WGS) entry which is preliminary data.</text>
</comment>
<protein>
    <submittedName>
        <fullName evidence="1">Uncharacterized protein</fullName>
    </submittedName>
</protein>
<dbReference type="InParanoid" id="A0A151ZD46"/>